<gene>
    <name evidence="1" type="ORF">Ahu01nite_086690</name>
</gene>
<keyword evidence="2" id="KW-1185">Reference proteome</keyword>
<evidence type="ECO:0000313" key="2">
    <source>
        <dbReference type="Proteomes" id="UP000603200"/>
    </source>
</evidence>
<name>A0ABQ4A5E3_9ACTN</name>
<comment type="caution">
    <text evidence="1">The sequence shown here is derived from an EMBL/GenBank/DDBJ whole genome shotgun (WGS) entry which is preliminary data.</text>
</comment>
<sequence>MGYPAEIFEVTRDLTEDWQRYAVLVSDTVPFTEAQRALVLATTPGAAEKVRDQGFRKIGSTLR</sequence>
<dbReference type="Proteomes" id="UP000603200">
    <property type="component" value="Unassembled WGS sequence"/>
</dbReference>
<proteinExistence type="predicted"/>
<dbReference type="EMBL" id="BOMN01000123">
    <property type="protein sequence ID" value="GIE25567.1"/>
    <property type="molecule type" value="Genomic_DNA"/>
</dbReference>
<accession>A0ABQ4A5E3</accession>
<protein>
    <submittedName>
        <fullName evidence="1">Uncharacterized protein</fullName>
    </submittedName>
</protein>
<reference evidence="1 2" key="1">
    <citation type="submission" date="2021-01" db="EMBL/GenBank/DDBJ databases">
        <title>Whole genome shotgun sequence of Actinoplanes humidus NBRC 14915.</title>
        <authorList>
            <person name="Komaki H."/>
            <person name="Tamura T."/>
        </authorList>
    </citation>
    <scope>NUCLEOTIDE SEQUENCE [LARGE SCALE GENOMIC DNA]</scope>
    <source>
        <strain evidence="1 2">NBRC 14915</strain>
    </source>
</reference>
<organism evidence="1 2">
    <name type="scientific">Winogradskya humida</name>
    <dbReference type="NCBI Taxonomy" id="113566"/>
    <lineage>
        <taxon>Bacteria</taxon>
        <taxon>Bacillati</taxon>
        <taxon>Actinomycetota</taxon>
        <taxon>Actinomycetes</taxon>
        <taxon>Micromonosporales</taxon>
        <taxon>Micromonosporaceae</taxon>
        <taxon>Winogradskya</taxon>
    </lineage>
</organism>
<dbReference type="RefSeq" id="WP_203842511.1">
    <property type="nucleotide sequence ID" value="NZ_BAAATV010000023.1"/>
</dbReference>
<evidence type="ECO:0000313" key="1">
    <source>
        <dbReference type="EMBL" id="GIE25567.1"/>
    </source>
</evidence>